<protein>
    <submittedName>
        <fullName evidence="1">Uncharacterized protein</fullName>
    </submittedName>
</protein>
<evidence type="ECO:0000313" key="1">
    <source>
        <dbReference type="EMBL" id="KAF2471127.1"/>
    </source>
</evidence>
<organism evidence="1 2">
    <name type="scientific">Lindgomyces ingoldianus</name>
    <dbReference type="NCBI Taxonomy" id="673940"/>
    <lineage>
        <taxon>Eukaryota</taxon>
        <taxon>Fungi</taxon>
        <taxon>Dikarya</taxon>
        <taxon>Ascomycota</taxon>
        <taxon>Pezizomycotina</taxon>
        <taxon>Dothideomycetes</taxon>
        <taxon>Pleosporomycetidae</taxon>
        <taxon>Pleosporales</taxon>
        <taxon>Lindgomycetaceae</taxon>
        <taxon>Lindgomyces</taxon>
    </lineage>
</organism>
<name>A0ACB6QYG0_9PLEO</name>
<dbReference type="EMBL" id="MU003505">
    <property type="protein sequence ID" value="KAF2471127.1"/>
    <property type="molecule type" value="Genomic_DNA"/>
</dbReference>
<gene>
    <name evidence="1" type="ORF">BDR25DRAFT_354398</name>
</gene>
<evidence type="ECO:0000313" key="2">
    <source>
        <dbReference type="Proteomes" id="UP000799755"/>
    </source>
</evidence>
<reference evidence="1" key="1">
    <citation type="journal article" date="2020" name="Stud. Mycol.">
        <title>101 Dothideomycetes genomes: a test case for predicting lifestyles and emergence of pathogens.</title>
        <authorList>
            <person name="Haridas S."/>
            <person name="Albert R."/>
            <person name="Binder M."/>
            <person name="Bloem J."/>
            <person name="Labutti K."/>
            <person name="Salamov A."/>
            <person name="Andreopoulos B."/>
            <person name="Baker S."/>
            <person name="Barry K."/>
            <person name="Bills G."/>
            <person name="Bluhm B."/>
            <person name="Cannon C."/>
            <person name="Castanera R."/>
            <person name="Culley D."/>
            <person name="Daum C."/>
            <person name="Ezra D."/>
            <person name="Gonzalez J."/>
            <person name="Henrissat B."/>
            <person name="Kuo A."/>
            <person name="Liang C."/>
            <person name="Lipzen A."/>
            <person name="Lutzoni F."/>
            <person name="Magnuson J."/>
            <person name="Mondo S."/>
            <person name="Nolan M."/>
            <person name="Ohm R."/>
            <person name="Pangilinan J."/>
            <person name="Park H.-J."/>
            <person name="Ramirez L."/>
            <person name="Alfaro M."/>
            <person name="Sun H."/>
            <person name="Tritt A."/>
            <person name="Yoshinaga Y."/>
            <person name="Zwiers L.-H."/>
            <person name="Turgeon B."/>
            <person name="Goodwin S."/>
            <person name="Spatafora J."/>
            <person name="Crous P."/>
            <person name="Grigoriev I."/>
        </authorList>
    </citation>
    <scope>NUCLEOTIDE SEQUENCE</scope>
    <source>
        <strain evidence="1">ATCC 200398</strain>
    </source>
</reference>
<comment type="caution">
    <text evidence="1">The sequence shown here is derived from an EMBL/GenBank/DDBJ whole genome shotgun (WGS) entry which is preliminary data.</text>
</comment>
<dbReference type="Proteomes" id="UP000799755">
    <property type="component" value="Unassembled WGS sequence"/>
</dbReference>
<keyword evidence="2" id="KW-1185">Reference proteome</keyword>
<proteinExistence type="predicted"/>
<accession>A0ACB6QYG0</accession>
<sequence>MTRTSRSALFQLYLDGEKEVKAFRKRKACLALSAIMRPACQADTIRLSPLYQKREKATWLTVPTSLQQRSLTSSIVTLPPSKAGSSPMRSLGSLNSPLYWHSSLALYACSQASNRAGGPGLVGYALWKSLTLCGAPMNPRALYQSEDTEAARLPKIMEECSV</sequence>